<keyword evidence="2 3" id="KW-0560">Oxidoreductase</keyword>
<name>A0ABN9IT33_9RALS</name>
<dbReference type="InterPro" id="IPR001128">
    <property type="entry name" value="Cyt_P450"/>
</dbReference>
<gene>
    <name evidence="3" type="primary">bioI_2</name>
    <name evidence="3" type="ORF">LMG19083_01662</name>
</gene>
<dbReference type="PANTHER" id="PTHR46696">
    <property type="entry name" value="P450, PUTATIVE (EUROFUNG)-RELATED"/>
    <property type="match status" value="1"/>
</dbReference>
<keyword evidence="2" id="KW-0479">Metal-binding</keyword>
<dbReference type="RefSeq" id="WP_316665164.1">
    <property type="nucleotide sequence ID" value="NZ_CATZBU010000003.1"/>
</dbReference>
<dbReference type="GO" id="GO:0016491">
    <property type="term" value="F:oxidoreductase activity"/>
    <property type="evidence" value="ECO:0007669"/>
    <property type="project" value="UniProtKB-KW"/>
</dbReference>
<dbReference type="PANTHER" id="PTHR46696:SF1">
    <property type="entry name" value="CYTOCHROME P450 YJIB-RELATED"/>
    <property type="match status" value="1"/>
</dbReference>
<organism evidence="3 4">
    <name type="scientific">Ralstonia psammae</name>
    <dbReference type="NCBI Taxonomy" id="3058598"/>
    <lineage>
        <taxon>Bacteria</taxon>
        <taxon>Pseudomonadati</taxon>
        <taxon>Pseudomonadota</taxon>
        <taxon>Betaproteobacteria</taxon>
        <taxon>Burkholderiales</taxon>
        <taxon>Burkholderiaceae</taxon>
        <taxon>Ralstonia</taxon>
    </lineage>
</organism>
<evidence type="ECO:0000313" key="3">
    <source>
        <dbReference type="EMBL" id="CAJ0788017.1"/>
    </source>
</evidence>
<sequence length="398" mass="44080">MKLADLSTPSFLENPYPLYEALRAQGAFVRIGPNAVMTGRYSIVDALLHNRQMGKSYMESIRLRYGEEGPNMPLFQGFSRMFLMLNPPMHTRLRGLMMQAFNARQIEAMREVATATAHRLIDGFVQRASAELVAEFAHPLPVRIICQMMDINVDDAMALGVAVSKLAKVFDPSPMSADALVETSAAYEALAQYFTKVIEARQGRPGTDLISMLLGAEEDGEKLTHDEIVSNVILLFIAGHETTSNMIGNALIALHRNPQQLDLLKREPSRMPNAILECLRYDGSVQVTLRSAMEDVEVEGEVLPRGTSVFLMLGAANRDPAQFTDPDQLDIGRQQGRLQTFGAGIHHCLGYRLALIELESALGALFERLPNLSLTNLDQLSWNQRGNLRGVNALLASW</sequence>
<evidence type="ECO:0000313" key="4">
    <source>
        <dbReference type="Proteomes" id="UP001189813"/>
    </source>
</evidence>
<keyword evidence="2" id="KW-0349">Heme</keyword>
<comment type="similarity">
    <text evidence="1 2">Belongs to the cytochrome P450 family.</text>
</comment>
<evidence type="ECO:0000256" key="1">
    <source>
        <dbReference type="ARBA" id="ARBA00010617"/>
    </source>
</evidence>
<dbReference type="InterPro" id="IPR036396">
    <property type="entry name" value="Cyt_P450_sf"/>
</dbReference>
<dbReference type="Pfam" id="PF00067">
    <property type="entry name" value="p450"/>
    <property type="match status" value="1"/>
</dbReference>
<evidence type="ECO:0000256" key="2">
    <source>
        <dbReference type="RuleBase" id="RU000461"/>
    </source>
</evidence>
<keyword evidence="2" id="KW-0408">Iron</keyword>
<dbReference type="Gene3D" id="1.10.630.10">
    <property type="entry name" value="Cytochrome P450"/>
    <property type="match status" value="1"/>
</dbReference>
<dbReference type="PRINTS" id="PR00359">
    <property type="entry name" value="BP450"/>
</dbReference>
<accession>A0ABN9IT33</accession>
<dbReference type="CDD" id="cd20625">
    <property type="entry name" value="CYP164-like"/>
    <property type="match status" value="1"/>
</dbReference>
<dbReference type="EMBL" id="CATZBU010000003">
    <property type="protein sequence ID" value="CAJ0788017.1"/>
    <property type="molecule type" value="Genomic_DNA"/>
</dbReference>
<dbReference type="SUPFAM" id="SSF48264">
    <property type="entry name" value="Cytochrome P450"/>
    <property type="match status" value="1"/>
</dbReference>
<dbReference type="InterPro" id="IPR017972">
    <property type="entry name" value="Cyt_P450_CS"/>
</dbReference>
<keyword evidence="2" id="KW-0503">Monooxygenase</keyword>
<keyword evidence="4" id="KW-1185">Reference proteome</keyword>
<comment type="caution">
    <text evidence="3">The sequence shown here is derived from an EMBL/GenBank/DDBJ whole genome shotgun (WGS) entry which is preliminary data.</text>
</comment>
<dbReference type="EC" id="1.14.14.46" evidence="3"/>
<reference evidence="3 4" key="1">
    <citation type="submission" date="2023-07" db="EMBL/GenBank/DDBJ databases">
        <authorList>
            <person name="Peeters C."/>
        </authorList>
    </citation>
    <scope>NUCLEOTIDE SEQUENCE [LARGE SCALE GENOMIC DNA]</scope>
    <source>
        <strain evidence="3 4">LMG 19083</strain>
    </source>
</reference>
<protein>
    <submittedName>
        <fullName evidence="3">Biotin biosynthesis cytochrome P450</fullName>
        <ecNumber evidence="3">1.14.14.46</ecNumber>
    </submittedName>
</protein>
<proteinExistence type="inferred from homology"/>
<dbReference type="InterPro" id="IPR002397">
    <property type="entry name" value="Cyt_P450_B"/>
</dbReference>
<dbReference type="PROSITE" id="PS00086">
    <property type="entry name" value="CYTOCHROME_P450"/>
    <property type="match status" value="1"/>
</dbReference>
<dbReference type="Proteomes" id="UP001189813">
    <property type="component" value="Unassembled WGS sequence"/>
</dbReference>